<name>A0AAN5CGA7_9BILA</name>
<evidence type="ECO:0000313" key="1">
    <source>
        <dbReference type="EMBL" id="GMR42694.1"/>
    </source>
</evidence>
<feature type="non-terminal residue" evidence="1">
    <location>
        <position position="383"/>
    </location>
</feature>
<dbReference type="Proteomes" id="UP001328107">
    <property type="component" value="Unassembled WGS sequence"/>
</dbReference>
<reference evidence="2" key="1">
    <citation type="submission" date="2022-10" db="EMBL/GenBank/DDBJ databases">
        <title>Genome assembly of Pristionchus species.</title>
        <authorList>
            <person name="Yoshida K."/>
            <person name="Sommer R.J."/>
        </authorList>
    </citation>
    <scope>NUCLEOTIDE SEQUENCE [LARGE SCALE GENOMIC DNA]</scope>
    <source>
        <strain evidence="2">RS5460</strain>
    </source>
</reference>
<accession>A0AAN5CGA7</accession>
<dbReference type="AlphaFoldDB" id="A0AAN5CGA7"/>
<proteinExistence type="predicted"/>
<keyword evidence="2" id="KW-1185">Reference proteome</keyword>
<evidence type="ECO:0000313" key="2">
    <source>
        <dbReference type="Proteomes" id="UP001328107"/>
    </source>
</evidence>
<comment type="caution">
    <text evidence="1">The sequence shown here is derived from an EMBL/GenBank/DDBJ whole genome shotgun (WGS) entry which is preliminary data.</text>
</comment>
<dbReference type="EMBL" id="BTRK01000003">
    <property type="protein sequence ID" value="GMR42694.1"/>
    <property type="molecule type" value="Genomic_DNA"/>
</dbReference>
<gene>
    <name evidence="1" type="ORF">PMAYCL1PPCAC_12889</name>
</gene>
<organism evidence="1 2">
    <name type="scientific">Pristionchus mayeri</name>
    <dbReference type="NCBI Taxonomy" id="1317129"/>
    <lineage>
        <taxon>Eukaryota</taxon>
        <taxon>Metazoa</taxon>
        <taxon>Ecdysozoa</taxon>
        <taxon>Nematoda</taxon>
        <taxon>Chromadorea</taxon>
        <taxon>Rhabditida</taxon>
        <taxon>Rhabditina</taxon>
        <taxon>Diplogasteromorpha</taxon>
        <taxon>Diplogasteroidea</taxon>
        <taxon>Neodiplogasteridae</taxon>
        <taxon>Pristionchus</taxon>
    </lineage>
</organism>
<protein>
    <submittedName>
        <fullName evidence="1">Uncharacterized protein</fullName>
    </submittedName>
</protein>
<sequence>MLFLPPIECSSFEFLTKKNILIEFLIGDKLYFLSDSDHSIHGSIHSMDTKTFEIENLEVEMDENLYDPDFYAIRFGGLENIYETAVVHNKCVYIWDYNAQFFYEGKIEKNKVHWSKVRTKGSKQFSEYAVSFASYHESDSNFNVIQSEDDEEEEGIINWIIYSINLNDETMTWERHPTWFKDESTTNFFENNPFESDDFDRIFFAAHKIHFFSTKYDDYVTTAHLILDISQLDWSIDTSYTEQKGLPHPRKSEIFSDNNRIWMLSDTNNACQSIIRRYDLESSGWIEMGTISDDNSFFRSRSMPVCVGTRVVFLNSSSRQRANSKSRPLFYVLELEPTLFDLAVVTMAKDRGLSRLGLEYLPEGIINYLIDTRMVDEEEEEEE</sequence>